<feature type="transmembrane region" description="Helical" evidence="2">
    <location>
        <begin position="12"/>
        <end position="30"/>
    </location>
</feature>
<keyword evidence="4" id="KW-1185">Reference proteome</keyword>
<feature type="compositionally biased region" description="Basic and acidic residues" evidence="1">
    <location>
        <begin position="59"/>
        <end position="69"/>
    </location>
</feature>
<evidence type="ECO:0000256" key="1">
    <source>
        <dbReference type="SAM" id="MobiDB-lite"/>
    </source>
</evidence>
<reference evidence="3 4" key="1">
    <citation type="submission" date="2020-08" db="EMBL/GenBank/DDBJ databases">
        <authorList>
            <person name="Newling K."/>
            <person name="Davey J."/>
            <person name="Forrester S."/>
        </authorList>
    </citation>
    <scope>NUCLEOTIDE SEQUENCE [LARGE SCALE GENOMIC DNA]</scope>
    <source>
        <strain evidence="4">Crithidia deanei Carvalho (ATCC PRA-265)</strain>
    </source>
</reference>
<evidence type="ECO:0000313" key="4">
    <source>
        <dbReference type="Proteomes" id="UP000515908"/>
    </source>
</evidence>
<dbReference type="AlphaFoldDB" id="A0A7G2CH94"/>
<gene>
    <name evidence="3" type="ORF">ADEAN_000590500</name>
</gene>
<dbReference type="EMBL" id="LR877155">
    <property type="protein sequence ID" value="CAD2218417.1"/>
    <property type="molecule type" value="Genomic_DNA"/>
</dbReference>
<proteinExistence type="predicted"/>
<keyword evidence="2" id="KW-1133">Transmembrane helix</keyword>
<dbReference type="VEuPathDB" id="TriTrypDB:ADEAN_000590500"/>
<dbReference type="Proteomes" id="UP000515908">
    <property type="component" value="Chromosome 11"/>
</dbReference>
<organism evidence="3 4">
    <name type="scientific">Angomonas deanei</name>
    <dbReference type="NCBI Taxonomy" id="59799"/>
    <lineage>
        <taxon>Eukaryota</taxon>
        <taxon>Discoba</taxon>
        <taxon>Euglenozoa</taxon>
        <taxon>Kinetoplastea</taxon>
        <taxon>Metakinetoplastina</taxon>
        <taxon>Trypanosomatida</taxon>
        <taxon>Trypanosomatidae</taxon>
        <taxon>Strigomonadinae</taxon>
        <taxon>Angomonas</taxon>
    </lineage>
</organism>
<feature type="region of interest" description="Disordered" evidence="1">
    <location>
        <begin position="56"/>
        <end position="95"/>
    </location>
</feature>
<name>A0A7G2CH94_9TRYP</name>
<accession>A0A7G2CH94</accession>
<evidence type="ECO:0000313" key="3">
    <source>
        <dbReference type="EMBL" id="CAD2218417.1"/>
    </source>
</evidence>
<keyword evidence="2" id="KW-0812">Transmembrane</keyword>
<evidence type="ECO:0000256" key="2">
    <source>
        <dbReference type="SAM" id="Phobius"/>
    </source>
</evidence>
<protein>
    <submittedName>
        <fullName evidence="3">Uncharacterized protein</fullName>
    </submittedName>
</protein>
<keyword evidence="2" id="KW-0472">Membrane</keyword>
<sequence>MDFEDFEVDWLIVGILALVVLSFVVAKVVAEKYGLNKGQDHEYQKHLLGQALGTISPYEDYKPKPKPQETNKPAAVEDNNDNTNTLRGRRARKED</sequence>